<evidence type="ECO:0000256" key="3">
    <source>
        <dbReference type="SAM" id="MobiDB-lite"/>
    </source>
</evidence>
<dbReference type="AlphaFoldDB" id="A0A7X0HIH4"/>
<sequence>MTPYRTRPARAALRGVVLLLALLLPVTACTLAAPGDPSDSEKVTVLGPWTGDQERRFTDLLKSFGVPFAYQGTAAQREMLLSQVQTGSAPHVAIMPGVGELAEYAERGRLKPLDKILGDVELEEYGPPWQPRTADGMTYWVPVKADLKSIVWHRRGVVPPAGPVRMAAWCTGMGDDGASGWPGSDWIEDVVLQSQGRDVYEKWATGHPDVPWTDERIVRAWRVWGTMAAADPEAAERALLTDHRGRTPEGGGLLFDGGGCILEHQGSFARAFYGRRAAEADFTDSAPLLPGGPYRQRGYEVSADFAVLFNDTPLARELLKKLVSQEGQARWAGTGGGGVFSARSDVSPKGGGPDQQTALRLTGGTGSVRCLDASDVMSPAVRDAFYDATLRHLADTEADPGDRRLKQRLADIQKVQEEHKEKRRREGRPEAGLSGVCEPR</sequence>
<accession>A0A7X0HIH4</accession>
<evidence type="ECO:0000256" key="2">
    <source>
        <dbReference type="ARBA" id="ARBA00022448"/>
    </source>
</evidence>
<dbReference type="RefSeq" id="WP_185034320.1">
    <property type="nucleotide sequence ID" value="NZ_BNBN01000011.1"/>
</dbReference>
<organism evidence="5 6">
    <name type="scientific">Streptomyces candidus</name>
    <dbReference type="NCBI Taxonomy" id="67283"/>
    <lineage>
        <taxon>Bacteria</taxon>
        <taxon>Bacillati</taxon>
        <taxon>Actinomycetota</taxon>
        <taxon>Actinomycetes</taxon>
        <taxon>Kitasatosporales</taxon>
        <taxon>Streptomycetaceae</taxon>
        <taxon>Streptomyces</taxon>
    </lineage>
</organism>
<evidence type="ECO:0000256" key="4">
    <source>
        <dbReference type="SAM" id="SignalP"/>
    </source>
</evidence>
<dbReference type="InterPro" id="IPR006059">
    <property type="entry name" value="SBP"/>
</dbReference>
<dbReference type="Gene3D" id="3.40.190.10">
    <property type="entry name" value="Periplasmic binding protein-like II"/>
    <property type="match status" value="3"/>
</dbReference>
<evidence type="ECO:0000313" key="6">
    <source>
        <dbReference type="Proteomes" id="UP000540423"/>
    </source>
</evidence>
<feature type="region of interest" description="Disordered" evidence="3">
    <location>
        <begin position="330"/>
        <end position="360"/>
    </location>
</feature>
<dbReference type="PANTHER" id="PTHR43649:SF29">
    <property type="entry name" value="OSMOPROTECTIVE COMPOUNDS-BINDING PROTEIN GGTB"/>
    <property type="match status" value="1"/>
</dbReference>
<keyword evidence="2" id="KW-0813">Transport</keyword>
<keyword evidence="4" id="KW-0732">Signal</keyword>
<evidence type="ECO:0000256" key="1">
    <source>
        <dbReference type="ARBA" id="ARBA00008520"/>
    </source>
</evidence>
<keyword evidence="6" id="KW-1185">Reference proteome</keyword>
<dbReference type="SUPFAM" id="SSF53850">
    <property type="entry name" value="Periplasmic binding protein-like II"/>
    <property type="match status" value="1"/>
</dbReference>
<evidence type="ECO:0000313" key="5">
    <source>
        <dbReference type="EMBL" id="MBB6438295.1"/>
    </source>
</evidence>
<comment type="caution">
    <text evidence="5">The sequence shown here is derived from an EMBL/GenBank/DDBJ whole genome shotgun (WGS) entry which is preliminary data.</text>
</comment>
<name>A0A7X0HIH4_9ACTN</name>
<reference evidence="5 6" key="1">
    <citation type="submission" date="2020-08" db="EMBL/GenBank/DDBJ databases">
        <title>Genomic Encyclopedia of Type Strains, Phase IV (KMG-IV): sequencing the most valuable type-strain genomes for metagenomic binning, comparative biology and taxonomic classification.</title>
        <authorList>
            <person name="Goeker M."/>
        </authorList>
    </citation>
    <scope>NUCLEOTIDE SEQUENCE [LARGE SCALE GENOMIC DNA]</scope>
    <source>
        <strain evidence="5 6">DSM 40141</strain>
    </source>
</reference>
<dbReference type="PANTHER" id="PTHR43649">
    <property type="entry name" value="ARABINOSE-BINDING PROTEIN-RELATED"/>
    <property type="match status" value="1"/>
</dbReference>
<dbReference type="EMBL" id="JACHEM010000013">
    <property type="protein sequence ID" value="MBB6438295.1"/>
    <property type="molecule type" value="Genomic_DNA"/>
</dbReference>
<protein>
    <submittedName>
        <fullName evidence="5">Alpha-glucoside transport system substrate-binding protein</fullName>
    </submittedName>
</protein>
<feature type="signal peptide" evidence="4">
    <location>
        <begin position="1"/>
        <end position="32"/>
    </location>
</feature>
<feature type="region of interest" description="Disordered" evidence="3">
    <location>
        <begin position="415"/>
        <end position="440"/>
    </location>
</feature>
<gene>
    <name evidence="5" type="ORF">HNQ79_004802</name>
</gene>
<feature type="chain" id="PRO_5031300213" evidence="4">
    <location>
        <begin position="33"/>
        <end position="440"/>
    </location>
</feature>
<dbReference type="InterPro" id="IPR050490">
    <property type="entry name" value="Bact_solute-bd_prot1"/>
</dbReference>
<dbReference type="Proteomes" id="UP000540423">
    <property type="component" value="Unassembled WGS sequence"/>
</dbReference>
<proteinExistence type="inferred from homology"/>
<comment type="similarity">
    <text evidence="1">Belongs to the bacterial solute-binding protein 1 family.</text>
</comment>
<dbReference type="Pfam" id="PF01547">
    <property type="entry name" value="SBP_bac_1"/>
    <property type="match status" value="1"/>
</dbReference>